<dbReference type="GO" id="GO:0006397">
    <property type="term" value="P:mRNA processing"/>
    <property type="evidence" value="ECO:0007669"/>
    <property type="project" value="UniProtKB-KW"/>
</dbReference>
<dbReference type="InterPro" id="IPR035979">
    <property type="entry name" value="RBD_domain_sf"/>
</dbReference>
<keyword evidence="2" id="KW-0694">RNA-binding</keyword>
<feature type="compositionally biased region" description="Low complexity" evidence="3">
    <location>
        <begin position="367"/>
        <end position="383"/>
    </location>
</feature>
<feature type="compositionally biased region" description="Polar residues" evidence="3">
    <location>
        <begin position="316"/>
        <end position="328"/>
    </location>
</feature>
<name>A0ABD1WBW0_9LAMI</name>
<dbReference type="AlphaFoldDB" id="A0ABD1WBW0"/>
<feature type="region of interest" description="Disordered" evidence="3">
    <location>
        <begin position="316"/>
        <end position="394"/>
    </location>
</feature>
<dbReference type="GO" id="GO:0003723">
    <property type="term" value="F:RNA binding"/>
    <property type="evidence" value="ECO:0007669"/>
    <property type="project" value="UniProtKB-UniRule"/>
</dbReference>
<gene>
    <name evidence="5" type="ORF">Fot_16382</name>
</gene>
<dbReference type="InterPro" id="IPR000504">
    <property type="entry name" value="RRM_dom"/>
</dbReference>
<organism evidence="5 6">
    <name type="scientific">Forsythia ovata</name>
    <dbReference type="NCBI Taxonomy" id="205694"/>
    <lineage>
        <taxon>Eukaryota</taxon>
        <taxon>Viridiplantae</taxon>
        <taxon>Streptophyta</taxon>
        <taxon>Embryophyta</taxon>
        <taxon>Tracheophyta</taxon>
        <taxon>Spermatophyta</taxon>
        <taxon>Magnoliopsida</taxon>
        <taxon>eudicotyledons</taxon>
        <taxon>Gunneridae</taxon>
        <taxon>Pentapetalae</taxon>
        <taxon>asterids</taxon>
        <taxon>lamiids</taxon>
        <taxon>Lamiales</taxon>
        <taxon>Oleaceae</taxon>
        <taxon>Forsythieae</taxon>
        <taxon>Forsythia</taxon>
    </lineage>
</organism>
<feature type="region of interest" description="Disordered" evidence="3">
    <location>
        <begin position="167"/>
        <end position="207"/>
    </location>
</feature>
<evidence type="ECO:0000256" key="2">
    <source>
        <dbReference type="PROSITE-ProRule" id="PRU00176"/>
    </source>
</evidence>
<reference evidence="6" key="1">
    <citation type="submission" date="2024-07" db="EMBL/GenBank/DDBJ databases">
        <title>Two chromosome-level genome assemblies of Korean endemic species Abeliophyllum distichum and Forsythia ovata (Oleaceae).</title>
        <authorList>
            <person name="Jang H."/>
        </authorList>
    </citation>
    <scope>NUCLEOTIDE SEQUENCE [LARGE SCALE GENOMIC DNA]</scope>
</reference>
<dbReference type="SMART" id="SM00360">
    <property type="entry name" value="RRM"/>
    <property type="match status" value="1"/>
</dbReference>
<dbReference type="GO" id="GO:0005634">
    <property type="term" value="C:nucleus"/>
    <property type="evidence" value="ECO:0007669"/>
    <property type="project" value="UniProtKB-SubCell"/>
</dbReference>
<evidence type="ECO:0000313" key="5">
    <source>
        <dbReference type="EMBL" id="KAL2547149.1"/>
    </source>
</evidence>
<sequence length="697" mass="75061">MDPVADEQLDYGDGEYGQKMQYHQVGAIPALVEEEMIGEDDDYDDLYNDVNVGEGFLQLQQAEAQMPAPGVGNGGSRAPKANVSDTRNEARVLQEVNIPGVAKEQNYASASIQFPEQKSGLPADGRPEQIVDASQRGRISEMTHKSQAGHLGFQGSVPMPQKIAADPINLSGKVPGEPSPLPNPTVGSSRGVPEIPASRMNPSSNVNVNRMVDNENLIRPAVENGNTMLFVGELHWWTTDAELETVLTQYGMVKEIKFFDERASGKSKGYCQVEFYDPAAASACKDGMNGYVFNGRACVVAFATPQTIKQMGASYMNKTQAQAPSQPQGRRPMNDGAGRGNGANYPSGDAGRNFGRGGWARGGQQLPNRGPAAGPVRGRGAMGTKNMIGNAPPGGGGGAGGGAYGQGLVGGPAFGGHPGMMHPHGMMGPGFDPAFMGRGAGYGGFSGPAFPGMLPPFQAVNPMGLPGVAPHVNPAFFGRGMASNGMGMMGTAGMDGPHSGMWNDPNMGGWGGEEQGRGTRESSYGGEDNASEYGYGEASLDKGVRPSAASREKERNSERDWSSNSEKKHRDEREHDRDRYDREHKYREEKDGYRDYRNKERDLGYEDDWDRGQSSRSRSRSRAVPEEDHSTFPDRVNHGHSLAYDGPICCVASELERAKTQTDVLFIKIAEFGYLEEENLIGDFLKCYYLCSVVNKP</sequence>
<proteinExistence type="inferred from homology"/>
<dbReference type="EMBL" id="JBFOLJ010000004">
    <property type="protein sequence ID" value="KAL2547149.1"/>
    <property type="molecule type" value="Genomic_DNA"/>
</dbReference>
<evidence type="ECO:0000256" key="1">
    <source>
        <dbReference type="ARBA" id="ARBA00006265"/>
    </source>
</evidence>
<evidence type="ECO:0000313" key="6">
    <source>
        <dbReference type="Proteomes" id="UP001604277"/>
    </source>
</evidence>
<feature type="compositionally biased region" description="Basic and acidic residues" evidence="3">
    <location>
        <begin position="623"/>
        <end position="636"/>
    </location>
</feature>
<dbReference type="PANTHER" id="PTHR23204">
    <property type="entry name" value="CLEAVAGE AND POLYADENYLATION SPECIFIC FACTOR"/>
    <property type="match status" value="1"/>
</dbReference>
<keyword evidence="6" id="KW-1185">Reference proteome</keyword>
<dbReference type="PROSITE" id="PS50102">
    <property type="entry name" value="RRM"/>
    <property type="match status" value="1"/>
</dbReference>
<dbReference type="Gene3D" id="3.30.70.330">
    <property type="match status" value="1"/>
</dbReference>
<dbReference type="InterPro" id="IPR034772">
    <property type="entry name" value="CPSF6/7"/>
</dbReference>
<dbReference type="Pfam" id="PF00076">
    <property type="entry name" value="RRM_1"/>
    <property type="match status" value="1"/>
</dbReference>
<dbReference type="CDD" id="cd12372">
    <property type="entry name" value="RRM_CFIm68_CFIm59"/>
    <property type="match status" value="1"/>
</dbReference>
<feature type="domain" description="RRM" evidence="4">
    <location>
        <begin position="227"/>
        <end position="305"/>
    </location>
</feature>
<comment type="similarity">
    <text evidence="1">Belongs to the RRM CPSF6/7 family.</text>
</comment>
<protein>
    <submittedName>
        <fullName evidence="5">RNA-binding (RRM/RBD/RNP motif) family protein</fullName>
    </submittedName>
</protein>
<dbReference type="Proteomes" id="UP001604277">
    <property type="component" value="Unassembled WGS sequence"/>
</dbReference>
<dbReference type="InterPro" id="IPR012677">
    <property type="entry name" value="Nucleotide-bd_a/b_plait_sf"/>
</dbReference>
<comment type="caution">
    <text evidence="5">The sequence shown here is derived from an EMBL/GenBank/DDBJ whole genome shotgun (WGS) entry which is preliminary data.</text>
</comment>
<feature type="region of interest" description="Disordered" evidence="3">
    <location>
        <begin position="605"/>
        <end position="636"/>
    </location>
</feature>
<evidence type="ECO:0000259" key="4">
    <source>
        <dbReference type="PROSITE" id="PS50102"/>
    </source>
</evidence>
<feature type="compositionally biased region" description="Basic and acidic residues" evidence="3">
    <location>
        <begin position="539"/>
        <end position="579"/>
    </location>
</feature>
<dbReference type="SUPFAM" id="SSF54928">
    <property type="entry name" value="RNA-binding domain, RBD"/>
    <property type="match status" value="1"/>
</dbReference>
<feature type="region of interest" description="Disordered" evidence="3">
    <location>
        <begin position="496"/>
        <end position="579"/>
    </location>
</feature>
<evidence type="ECO:0000256" key="3">
    <source>
        <dbReference type="SAM" id="MobiDB-lite"/>
    </source>
</evidence>
<accession>A0ABD1WBW0</accession>